<dbReference type="SUPFAM" id="SSF100920">
    <property type="entry name" value="Heat shock protein 70kD (HSP70), peptide-binding domain"/>
    <property type="match status" value="1"/>
</dbReference>
<dbReference type="OrthoDB" id="2401965at2759"/>
<organism evidence="5 6">
    <name type="scientific">Macrostomum lignano</name>
    <dbReference type="NCBI Taxonomy" id="282301"/>
    <lineage>
        <taxon>Eukaryota</taxon>
        <taxon>Metazoa</taxon>
        <taxon>Spiralia</taxon>
        <taxon>Lophotrochozoa</taxon>
        <taxon>Platyhelminthes</taxon>
        <taxon>Rhabditophora</taxon>
        <taxon>Macrostomorpha</taxon>
        <taxon>Macrostomida</taxon>
        <taxon>Macrostomidae</taxon>
        <taxon>Macrostomum</taxon>
    </lineage>
</organism>
<accession>A0A1I8G0N0</accession>
<dbReference type="AlphaFoldDB" id="A0A1I8G0N0"/>
<dbReference type="GO" id="GO:0005524">
    <property type="term" value="F:ATP binding"/>
    <property type="evidence" value="ECO:0007669"/>
    <property type="project" value="UniProtKB-KW"/>
</dbReference>
<comment type="similarity">
    <text evidence="1 4">Belongs to the heat shock protein 70 family.</text>
</comment>
<dbReference type="InterPro" id="IPR029047">
    <property type="entry name" value="HSP70_peptide-bd_sf"/>
</dbReference>
<dbReference type="Gene3D" id="3.90.640.10">
    <property type="entry name" value="Actin, Chain A, domain 4"/>
    <property type="match status" value="1"/>
</dbReference>
<dbReference type="InterPro" id="IPR013126">
    <property type="entry name" value="Hsp_70_fam"/>
</dbReference>
<sequence>MMAFSLLLRTTAIIIGFACSAAQFNEIRNDKVLSREHTGGASIGIDFGASHIRVAVFRNGRASVLKNEQGSEITPAYVAFTRDGKRLIGDEAKSQLTSNPENTVFSLFPILGGQSFDEEEVQNHTEAVPYKIFSSNKKAKIDVKVGDRTESFSTEEIVAVLLSKMKEIAEKYLNEPVTRAVISLASCATYSQRRAIKDSGKISGFQEVHVVNSHMTTALAYLLLVEVFSPRRVLVIDVGARSLSVAVLSVGNGAIRTLAQDCSTKIGGEIFQQRVIHYMEMLYEKKKGRGLAERLRKSANAQQKLRREVEKAIRTLSFSELADVQTESLLGEDFSEVLMQSRFEQLNMDLFQSVVDLAETVLNRAGSRASKLDDVLLIGGSSKIPMLRQFVANAILAVGQPSDMMDPDTSSVVGAAIWAGSLANRAFDDGTIGAFKPGLLASGNFALVDSTSHCLGYLSKGYYFSTVIPRNEPLPAKGEVKVSLPNIYDEEVSKATILVFEGEQRVAEMKNFVDSVQLYFKKTFYPALWSNFTVNHEHTITVSLREMKSNTINTDIFDQRIDQQEIKRMANRLQTFADRDRWEAKRIEARDDLESLAYRMRRQVRAGKQLWTEESSGGRSSVEDWTMAERTAQRVIDWLEEHGAQADAGEFVLKRRELALAGVKAEL</sequence>
<protein>
    <submittedName>
        <fullName evidence="6">Heat shock 70 kDa protein 14</fullName>
    </submittedName>
</protein>
<evidence type="ECO:0000256" key="2">
    <source>
        <dbReference type="ARBA" id="ARBA00022741"/>
    </source>
</evidence>
<reference evidence="6" key="1">
    <citation type="submission" date="2016-11" db="UniProtKB">
        <authorList>
            <consortium name="WormBaseParasite"/>
        </authorList>
    </citation>
    <scope>IDENTIFICATION</scope>
</reference>
<dbReference type="Proteomes" id="UP000095280">
    <property type="component" value="Unplaced"/>
</dbReference>
<dbReference type="InterPro" id="IPR018181">
    <property type="entry name" value="Heat_shock_70_CS"/>
</dbReference>
<proteinExistence type="inferred from homology"/>
<keyword evidence="5" id="KW-1185">Reference proteome</keyword>
<dbReference type="WBParaSite" id="maker-uti_cns_0000538-snap-gene-0.7-mRNA-1">
    <property type="protein sequence ID" value="maker-uti_cns_0000538-snap-gene-0.7-mRNA-1"/>
    <property type="gene ID" value="maker-uti_cns_0000538-snap-gene-0.7"/>
</dbReference>
<dbReference type="SUPFAM" id="SSF53067">
    <property type="entry name" value="Actin-like ATPase domain"/>
    <property type="match status" value="2"/>
</dbReference>
<name>A0A1I8G0N0_9PLAT</name>
<dbReference type="Gene3D" id="3.30.420.40">
    <property type="match status" value="2"/>
</dbReference>
<dbReference type="PANTHER" id="PTHR19375">
    <property type="entry name" value="HEAT SHOCK PROTEIN 70KDA"/>
    <property type="match status" value="1"/>
</dbReference>
<dbReference type="PRINTS" id="PR00301">
    <property type="entry name" value="HEATSHOCK70"/>
</dbReference>
<dbReference type="InterPro" id="IPR029048">
    <property type="entry name" value="HSP70_C_sf"/>
</dbReference>
<dbReference type="STRING" id="282301.A0A1I8G0N0"/>
<keyword evidence="2 4" id="KW-0547">Nucleotide-binding</keyword>
<evidence type="ECO:0000256" key="3">
    <source>
        <dbReference type="ARBA" id="ARBA00022840"/>
    </source>
</evidence>
<keyword evidence="3 4" id="KW-0067">ATP-binding</keyword>
<dbReference type="InterPro" id="IPR043129">
    <property type="entry name" value="ATPase_NBD"/>
</dbReference>
<evidence type="ECO:0000256" key="1">
    <source>
        <dbReference type="ARBA" id="ARBA00007381"/>
    </source>
</evidence>
<evidence type="ECO:0000313" key="5">
    <source>
        <dbReference type="Proteomes" id="UP000095280"/>
    </source>
</evidence>
<dbReference type="PROSITE" id="PS01036">
    <property type="entry name" value="HSP70_3"/>
    <property type="match status" value="1"/>
</dbReference>
<dbReference type="Gene3D" id="2.60.34.10">
    <property type="entry name" value="Substrate Binding Domain Of DNAk, Chain A, domain 1"/>
    <property type="match status" value="1"/>
</dbReference>
<evidence type="ECO:0000256" key="4">
    <source>
        <dbReference type="RuleBase" id="RU003322"/>
    </source>
</evidence>
<dbReference type="GO" id="GO:0140662">
    <property type="term" value="F:ATP-dependent protein folding chaperone"/>
    <property type="evidence" value="ECO:0007669"/>
    <property type="project" value="InterPro"/>
</dbReference>
<dbReference type="Pfam" id="PF00012">
    <property type="entry name" value="HSP70"/>
    <property type="match status" value="1"/>
</dbReference>
<evidence type="ECO:0000313" key="6">
    <source>
        <dbReference type="WBParaSite" id="maker-uti_cns_0000538-snap-gene-0.7-mRNA-1"/>
    </source>
</evidence>
<dbReference type="Gene3D" id="1.20.1270.10">
    <property type="match status" value="1"/>
</dbReference>